<dbReference type="EMBL" id="MDYP01000028">
    <property type="protein sequence ID" value="OQE04996.1"/>
    <property type="molecule type" value="Genomic_DNA"/>
</dbReference>
<dbReference type="SUPFAM" id="SSF56112">
    <property type="entry name" value="Protein kinase-like (PK-like)"/>
    <property type="match status" value="1"/>
</dbReference>
<gene>
    <name evidence="2" type="ORF">PENVUL_c028G09427</name>
</gene>
<dbReference type="PANTHER" id="PTHR21310:SF15">
    <property type="entry name" value="AMINOGLYCOSIDE PHOSPHOTRANSFERASE DOMAIN-CONTAINING PROTEIN"/>
    <property type="match status" value="1"/>
</dbReference>
<accession>A0A1V6RTP3</accession>
<name>A0A1V6RTP3_9EURO</name>
<dbReference type="AlphaFoldDB" id="A0A1V6RTP3"/>
<evidence type="ECO:0000313" key="3">
    <source>
        <dbReference type="Proteomes" id="UP000191518"/>
    </source>
</evidence>
<sequence length="181" mass="21029">MTAAPGEPLDEVFHRLSYSERKQLSTDLKNALSQLLSIPNQTFHLFSNSHGGPLFDYRFPSGVCGPFHHISDFNSFLVHKHVLNETKKDIAAVHARQYRSIFTHADLQPRNIIIDEGRLSGIVDWECTGFYPEYWDFTKFFYTVRATWEIQFVIFEAFAGEEYEEELGAERLLWRDTPFGC</sequence>
<feature type="domain" description="Aminoglycoside phosphotransferase" evidence="1">
    <location>
        <begin position="84"/>
        <end position="160"/>
    </location>
</feature>
<reference evidence="3" key="1">
    <citation type="journal article" date="2017" name="Nat. Microbiol.">
        <title>Global analysis of biosynthetic gene clusters reveals vast potential of secondary metabolite production in Penicillium species.</title>
        <authorList>
            <person name="Nielsen J.C."/>
            <person name="Grijseels S."/>
            <person name="Prigent S."/>
            <person name="Ji B."/>
            <person name="Dainat J."/>
            <person name="Nielsen K.F."/>
            <person name="Frisvad J.C."/>
            <person name="Workman M."/>
            <person name="Nielsen J."/>
        </authorList>
    </citation>
    <scope>NUCLEOTIDE SEQUENCE [LARGE SCALE GENOMIC DNA]</scope>
    <source>
        <strain evidence="3">IBT 29486</strain>
    </source>
</reference>
<comment type="caution">
    <text evidence="2">The sequence shown here is derived from an EMBL/GenBank/DDBJ whole genome shotgun (WGS) entry which is preliminary data.</text>
</comment>
<protein>
    <recommendedName>
        <fullName evidence="1">Aminoglycoside phosphotransferase domain-containing protein</fullName>
    </recommendedName>
</protein>
<dbReference type="InterPro" id="IPR002575">
    <property type="entry name" value="Aminoglycoside_PTrfase"/>
</dbReference>
<dbReference type="Pfam" id="PF01636">
    <property type="entry name" value="APH"/>
    <property type="match status" value="1"/>
</dbReference>
<keyword evidence="3" id="KW-1185">Reference proteome</keyword>
<dbReference type="InterPro" id="IPR051678">
    <property type="entry name" value="AGP_Transferase"/>
</dbReference>
<dbReference type="STRING" id="29845.A0A1V6RTP3"/>
<evidence type="ECO:0000313" key="2">
    <source>
        <dbReference type="EMBL" id="OQE04996.1"/>
    </source>
</evidence>
<dbReference type="InterPro" id="IPR011009">
    <property type="entry name" value="Kinase-like_dom_sf"/>
</dbReference>
<dbReference type="Gene3D" id="3.90.1200.10">
    <property type="match status" value="1"/>
</dbReference>
<evidence type="ECO:0000259" key="1">
    <source>
        <dbReference type="Pfam" id="PF01636"/>
    </source>
</evidence>
<dbReference type="Proteomes" id="UP000191518">
    <property type="component" value="Unassembled WGS sequence"/>
</dbReference>
<dbReference type="PANTHER" id="PTHR21310">
    <property type="entry name" value="AMINOGLYCOSIDE PHOSPHOTRANSFERASE-RELATED-RELATED"/>
    <property type="match status" value="1"/>
</dbReference>
<proteinExistence type="predicted"/>
<organism evidence="2 3">
    <name type="scientific">Penicillium vulpinum</name>
    <dbReference type="NCBI Taxonomy" id="29845"/>
    <lineage>
        <taxon>Eukaryota</taxon>
        <taxon>Fungi</taxon>
        <taxon>Dikarya</taxon>
        <taxon>Ascomycota</taxon>
        <taxon>Pezizomycotina</taxon>
        <taxon>Eurotiomycetes</taxon>
        <taxon>Eurotiomycetidae</taxon>
        <taxon>Eurotiales</taxon>
        <taxon>Aspergillaceae</taxon>
        <taxon>Penicillium</taxon>
    </lineage>
</organism>